<dbReference type="InterPro" id="IPR015943">
    <property type="entry name" value="WD40/YVTN_repeat-like_dom_sf"/>
</dbReference>
<gene>
    <name evidence="3" type="ORF">B0T21DRAFT_450637</name>
</gene>
<sequence>MSSLLRLSIAATAVLSMAGSAASLPAVVKDVHSSSQLHQQDELPRVNLRGLHDGVEVYARNPPMSSSKQEMSKDPDDEQGKKKDRLDGQDKMDKHNKDKDDEERKKKQEAEKMKGNDKGKDENNKNKMEGQKEKQQQDEKNKNMDKGKDDKDRGQKDAGGMINDGKDRKDKDEKDNKPDQMDQDDKNRKEQDKEQKDKEEKEKMQKDKDQKDKDQKDKDQKDKDQKDKDQKDKDQKDKGGKDKGNEMQQDNKQMDMPDQMGQNEAERKKQEENKMKDQDDVDRKEKDKAGKDQKNEGKVKGQDKSDSDNKKPEEGENNKVITDKKALYFLTNNEENLVACVEVGTDGKVTGNGAVISTGGKGASGLDWKTNQPATGSLFSQSSITVCDDHIFAVNPGSNTLSMFRINPFSPIHLTPVGEPLSLPGEFPNTVTASAKHKMVCVGMTGAKAGISCSSYSPESGLRSIPSSWREFAVLSQTTPPTGPYNTLSQVLFSPDETKLYATVKGDPRDPSKKGWFSSYDIFTNSSSSSDGEQSWLAEEEVRSVLEGTTEMSGCAPLPKSQSSGNDEQEHMLVTDPSLGGLALLNLDPKSKEASVKAKLPLPGQKHTAHITLQKQNKKSVWVSDTAQNKLLELSYEKGVDKMEVVGDVDLKVTGDKGLGDLKAVGGFLYALSPGDGEDDDGGCGITVVDTKERKLVQRAGLKGVGGGRGSVGMASWGNW</sequence>
<feature type="compositionally biased region" description="Basic and acidic residues" evidence="1">
    <location>
        <begin position="39"/>
        <end position="55"/>
    </location>
</feature>
<evidence type="ECO:0000313" key="3">
    <source>
        <dbReference type="EMBL" id="KAK0737522.1"/>
    </source>
</evidence>
<proteinExistence type="predicted"/>
<evidence type="ECO:0000256" key="2">
    <source>
        <dbReference type="SAM" id="SignalP"/>
    </source>
</evidence>
<feature type="signal peptide" evidence="2">
    <location>
        <begin position="1"/>
        <end position="23"/>
    </location>
</feature>
<dbReference type="Gene3D" id="2.130.10.10">
    <property type="entry name" value="YVTN repeat-like/Quinoprotein amine dehydrogenase"/>
    <property type="match status" value="1"/>
</dbReference>
<reference evidence="3" key="1">
    <citation type="submission" date="2023-06" db="EMBL/GenBank/DDBJ databases">
        <title>Genome-scale phylogeny and comparative genomics of the fungal order Sordariales.</title>
        <authorList>
            <consortium name="Lawrence Berkeley National Laboratory"/>
            <person name="Hensen N."/>
            <person name="Bonometti L."/>
            <person name="Westerberg I."/>
            <person name="Brannstrom I.O."/>
            <person name="Guillou S."/>
            <person name="Cros-Aarteil S."/>
            <person name="Calhoun S."/>
            <person name="Haridas S."/>
            <person name="Kuo A."/>
            <person name="Mondo S."/>
            <person name="Pangilinan J."/>
            <person name="Riley R."/>
            <person name="Labutti K."/>
            <person name="Andreopoulos B."/>
            <person name="Lipzen A."/>
            <person name="Chen C."/>
            <person name="Yanf M."/>
            <person name="Daum C."/>
            <person name="Ng V."/>
            <person name="Clum A."/>
            <person name="Steindorff A."/>
            <person name="Ohm R."/>
            <person name="Martin F."/>
            <person name="Silar P."/>
            <person name="Natvig D."/>
            <person name="Lalanne C."/>
            <person name="Gautier V."/>
            <person name="Ament-Velasquez S.L."/>
            <person name="Kruys A."/>
            <person name="Hutchinson M.I."/>
            <person name="Powell A.J."/>
            <person name="Barry K."/>
            <person name="Miller A.N."/>
            <person name="Grigoriev I.V."/>
            <person name="Debuchy R."/>
            <person name="Gladieux P."/>
            <person name="Thoren M.H."/>
            <person name="Johannesson H."/>
        </authorList>
    </citation>
    <scope>NUCLEOTIDE SEQUENCE</scope>
    <source>
        <strain evidence="3">CBS 540.89</strain>
    </source>
</reference>
<name>A0AA40BNJ7_9PEZI</name>
<evidence type="ECO:0000256" key="1">
    <source>
        <dbReference type="SAM" id="MobiDB-lite"/>
    </source>
</evidence>
<feature type="region of interest" description="Disordered" evidence="1">
    <location>
        <begin position="32"/>
        <end position="318"/>
    </location>
</feature>
<dbReference type="InterPro" id="IPR011044">
    <property type="entry name" value="Quino_amine_DH_bsu"/>
</dbReference>
<keyword evidence="2" id="KW-0732">Signal</keyword>
<organism evidence="3 4">
    <name type="scientific">Apiosordaria backusii</name>
    <dbReference type="NCBI Taxonomy" id="314023"/>
    <lineage>
        <taxon>Eukaryota</taxon>
        <taxon>Fungi</taxon>
        <taxon>Dikarya</taxon>
        <taxon>Ascomycota</taxon>
        <taxon>Pezizomycotina</taxon>
        <taxon>Sordariomycetes</taxon>
        <taxon>Sordariomycetidae</taxon>
        <taxon>Sordariales</taxon>
        <taxon>Lasiosphaeriaceae</taxon>
        <taxon>Apiosordaria</taxon>
    </lineage>
</organism>
<feature type="compositionally biased region" description="Basic and acidic residues" evidence="1">
    <location>
        <begin position="164"/>
        <end position="245"/>
    </location>
</feature>
<evidence type="ECO:0000313" key="4">
    <source>
        <dbReference type="Proteomes" id="UP001172159"/>
    </source>
</evidence>
<keyword evidence="4" id="KW-1185">Reference proteome</keyword>
<dbReference type="Proteomes" id="UP001172159">
    <property type="component" value="Unassembled WGS sequence"/>
</dbReference>
<feature type="compositionally biased region" description="Basic and acidic residues" evidence="1">
    <location>
        <begin position="264"/>
        <end position="318"/>
    </location>
</feature>
<protein>
    <submittedName>
        <fullName evidence="3">Uncharacterized protein</fullName>
    </submittedName>
</protein>
<dbReference type="EMBL" id="JAUKTV010000005">
    <property type="protein sequence ID" value="KAK0737522.1"/>
    <property type="molecule type" value="Genomic_DNA"/>
</dbReference>
<accession>A0AA40BNJ7</accession>
<feature type="chain" id="PRO_5041219013" evidence="2">
    <location>
        <begin position="24"/>
        <end position="720"/>
    </location>
</feature>
<dbReference type="SUPFAM" id="SSF50969">
    <property type="entry name" value="YVTN repeat-like/Quinoprotein amine dehydrogenase"/>
    <property type="match status" value="1"/>
</dbReference>
<feature type="compositionally biased region" description="Basic and acidic residues" evidence="1">
    <location>
        <begin position="70"/>
        <end position="156"/>
    </location>
</feature>
<comment type="caution">
    <text evidence="3">The sequence shown here is derived from an EMBL/GenBank/DDBJ whole genome shotgun (WGS) entry which is preliminary data.</text>
</comment>
<dbReference type="AlphaFoldDB" id="A0AA40BNJ7"/>